<evidence type="ECO:0000313" key="9">
    <source>
        <dbReference type="EMBL" id="MBA8793813.1"/>
    </source>
</evidence>
<keyword evidence="2" id="KW-0805">Transcription regulation</keyword>
<feature type="region of interest" description="Disordered" evidence="6">
    <location>
        <begin position="123"/>
        <end position="143"/>
    </location>
</feature>
<dbReference type="SUPFAM" id="SSF88659">
    <property type="entry name" value="Sigma3 and sigma4 domains of RNA polymerase sigma factors"/>
    <property type="match status" value="1"/>
</dbReference>
<keyword evidence="4" id="KW-0238">DNA-binding</keyword>
<dbReference type="InterPro" id="IPR013325">
    <property type="entry name" value="RNA_pol_sigma_r2"/>
</dbReference>
<dbReference type="EMBL" id="JACGWT010000002">
    <property type="protein sequence ID" value="MBA8793813.1"/>
    <property type="molecule type" value="Genomic_DNA"/>
</dbReference>
<dbReference type="InterPro" id="IPR013249">
    <property type="entry name" value="RNA_pol_sigma70_r4_t2"/>
</dbReference>
<dbReference type="GO" id="GO:0003677">
    <property type="term" value="F:DNA binding"/>
    <property type="evidence" value="ECO:0007669"/>
    <property type="project" value="UniProtKB-KW"/>
</dbReference>
<keyword evidence="5" id="KW-0804">Transcription</keyword>
<name>A0A7W3P5D5_9ACTN</name>
<dbReference type="Pfam" id="PF04542">
    <property type="entry name" value="Sigma70_r2"/>
    <property type="match status" value="1"/>
</dbReference>
<dbReference type="InterPro" id="IPR007627">
    <property type="entry name" value="RNA_pol_sigma70_r2"/>
</dbReference>
<organism evidence="9 10">
    <name type="scientific">Microlunatus kandeliicorticis</name>
    <dbReference type="NCBI Taxonomy" id="1759536"/>
    <lineage>
        <taxon>Bacteria</taxon>
        <taxon>Bacillati</taxon>
        <taxon>Actinomycetota</taxon>
        <taxon>Actinomycetes</taxon>
        <taxon>Propionibacteriales</taxon>
        <taxon>Propionibacteriaceae</taxon>
        <taxon>Microlunatus</taxon>
    </lineage>
</organism>
<dbReference type="Proteomes" id="UP000523079">
    <property type="component" value="Unassembled WGS sequence"/>
</dbReference>
<comment type="caution">
    <text evidence="9">The sequence shown here is derived from an EMBL/GenBank/DDBJ whole genome shotgun (WGS) entry which is preliminary data.</text>
</comment>
<keyword evidence="3" id="KW-0731">Sigma factor</keyword>
<evidence type="ECO:0000313" key="10">
    <source>
        <dbReference type="Proteomes" id="UP000523079"/>
    </source>
</evidence>
<sequence length="211" mass="23471">MDEREVSTPEADRGRDAGPPGPGSPSSPADPVLDEVTAVARAQDGDLAAFEALVDRYQAPIFRLAFRVLHDRPAAEDVVQETFVAAWRKLPTLIEPAAFRGWLYQVATRRSLDLLRRRRPQVSLDTDSAPELPGPAWEDPASSAERRAQLDELRRVLDALPEDLAVCWRLKELDGLAYAEIAAALGIPESTVRGRIARARRTLVERMEAWR</sequence>
<dbReference type="PANTHER" id="PTHR43133:SF8">
    <property type="entry name" value="RNA POLYMERASE SIGMA FACTOR HI_1459-RELATED"/>
    <property type="match status" value="1"/>
</dbReference>
<protein>
    <submittedName>
        <fullName evidence="9">RNA polymerase sigma-70 factor (ECF subfamily)</fullName>
    </submittedName>
</protein>
<feature type="domain" description="RNA polymerase sigma factor 70 region 4 type 2" evidence="8">
    <location>
        <begin position="151"/>
        <end position="203"/>
    </location>
</feature>
<evidence type="ECO:0000259" key="7">
    <source>
        <dbReference type="Pfam" id="PF04542"/>
    </source>
</evidence>
<dbReference type="SUPFAM" id="SSF88946">
    <property type="entry name" value="Sigma2 domain of RNA polymerase sigma factors"/>
    <property type="match status" value="1"/>
</dbReference>
<evidence type="ECO:0000259" key="8">
    <source>
        <dbReference type="Pfam" id="PF08281"/>
    </source>
</evidence>
<dbReference type="InterPro" id="IPR013324">
    <property type="entry name" value="RNA_pol_sigma_r3/r4-like"/>
</dbReference>
<dbReference type="Gene3D" id="1.10.1740.10">
    <property type="match status" value="1"/>
</dbReference>
<dbReference type="Pfam" id="PF08281">
    <property type="entry name" value="Sigma70_r4_2"/>
    <property type="match status" value="1"/>
</dbReference>
<dbReference type="InterPro" id="IPR014284">
    <property type="entry name" value="RNA_pol_sigma-70_dom"/>
</dbReference>
<feature type="region of interest" description="Disordered" evidence="6">
    <location>
        <begin position="1"/>
        <end position="32"/>
    </location>
</feature>
<dbReference type="AlphaFoldDB" id="A0A7W3P5D5"/>
<evidence type="ECO:0000256" key="2">
    <source>
        <dbReference type="ARBA" id="ARBA00023015"/>
    </source>
</evidence>
<dbReference type="GO" id="GO:0006352">
    <property type="term" value="P:DNA-templated transcription initiation"/>
    <property type="evidence" value="ECO:0007669"/>
    <property type="project" value="InterPro"/>
</dbReference>
<feature type="compositionally biased region" description="Basic and acidic residues" evidence="6">
    <location>
        <begin position="1"/>
        <end position="16"/>
    </location>
</feature>
<reference evidence="9 10" key="1">
    <citation type="submission" date="2020-07" db="EMBL/GenBank/DDBJ databases">
        <title>Sequencing the genomes of 1000 actinobacteria strains.</title>
        <authorList>
            <person name="Klenk H.-P."/>
        </authorList>
    </citation>
    <scope>NUCLEOTIDE SEQUENCE [LARGE SCALE GENOMIC DNA]</scope>
    <source>
        <strain evidence="9 10">DSM 100723</strain>
    </source>
</reference>
<dbReference type="PANTHER" id="PTHR43133">
    <property type="entry name" value="RNA POLYMERASE ECF-TYPE SIGMA FACTO"/>
    <property type="match status" value="1"/>
</dbReference>
<evidence type="ECO:0000256" key="3">
    <source>
        <dbReference type="ARBA" id="ARBA00023082"/>
    </source>
</evidence>
<proteinExistence type="inferred from homology"/>
<dbReference type="GO" id="GO:0016987">
    <property type="term" value="F:sigma factor activity"/>
    <property type="evidence" value="ECO:0007669"/>
    <property type="project" value="UniProtKB-KW"/>
</dbReference>
<dbReference type="RefSeq" id="WP_220483585.1">
    <property type="nucleotide sequence ID" value="NZ_JACGWT010000002.1"/>
</dbReference>
<dbReference type="CDD" id="cd06171">
    <property type="entry name" value="Sigma70_r4"/>
    <property type="match status" value="1"/>
</dbReference>
<feature type="domain" description="RNA polymerase sigma-70 region 2" evidence="7">
    <location>
        <begin position="53"/>
        <end position="119"/>
    </location>
</feature>
<gene>
    <name evidence="9" type="ORF">FHX74_001418</name>
</gene>
<accession>A0A7W3P5D5</accession>
<evidence type="ECO:0000256" key="1">
    <source>
        <dbReference type="ARBA" id="ARBA00010641"/>
    </source>
</evidence>
<evidence type="ECO:0000256" key="5">
    <source>
        <dbReference type="ARBA" id="ARBA00023163"/>
    </source>
</evidence>
<dbReference type="Gene3D" id="1.10.10.10">
    <property type="entry name" value="Winged helix-like DNA-binding domain superfamily/Winged helix DNA-binding domain"/>
    <property type="match status" value="1"/>
</dbReference>
<evidence type="ECO:0000256" key="4">
    <source>
        <dbReference type="ARBA" id="ARBA00023125"/>
    </source>
</evidence>
<evidence type="ECO:0000256" key="6">
    <source>
        <dbReference type="SAM" id="MobiDB-lite"/>
    </source>
</evidence>
<dbReference type="NCBIfam" id="TIGR02937">
    <property type="entry name" value="sigma70-ECF"/>
    <property type="match status" value="1"/>
</dbReference>
<keyword evidence="10" id="KW-1185">Reference proteome</keyword>
<comment type="similarity">
    <text evidence="1">Belongs to the sigma-70 factor family. ECF subfamily.</text>
</comment>
<dbReference type="InterPro" id="IPR039425">
    <property type="entry name" value="RNA_pol_sigma-70-like"/>
</dbReference>
<dbReference type="InterPro" id="IPR036388">
    <property type="entry name" value="WH-like_DNA-bd_sf"/>
</dbReference>